<reference evidence="1" key="1">
    <citation type="journal article" date="2023" name="Access Microbiol">
        <title>De-novo genome assembly for Akanthomyces muscarius, a biocontrol agent of insect agricultural pests.</title>
        <authorList>
            <person name="Erdos Z."/>
            <person name="Studholme D.J."/>
            <person name="Raymond B."/>
            <person name="Sharma M."/>
        </authorList>
    </citation>
    <scope>NUCLEOTIDE SEQUENCE</scope>
    <source>
        <strain evidence="1">Ve6</strain>
    </source>
</reference>
<gene>
    <name evidence="1" type="ORF">LMH87_000441</name>
</gene>
<evidence type="ECO:0000313" key="1">
    <source>
        <dbReference type="EMBL" id="KAJ4155184.1"/>
    </source>
</evidence>
<comment type="caution">
    <text evidence="1">The sequence shown here is derived from an EMBL/GenBank/DDBJ whole genome shotgun (WGS) entry which is preliminary data.</text>
</comment>
<name>A0A9W8QFF8_AKAMU</name>
<dbReference type="KEGG" id="amus:LMH87_000441"/>
<dbReference type="RefSeq" id="XP_056055308.1">
    <property type="nucleotide sequence ID" value="XM_056198350.1"/>
</dbReference>
<evidence type="ECO:0000313" key="2">
    <source>
        <dbReference type="Proteomes" id="UP001144673"/>
    </source>
</evidence>
<sequence length="115" mass="12882">MVPQKPRDGPGRPSRTAARWSFLPKFLSIASLLARPPLFCHHPASHHSSLPPLRRLTLFALHNLLPADLDSCSYRQPFLISQLFISALQVHSTTADSTRPFRIKTASLRLFSPTT</sequence>
<dbReference type="Proteomes" id="UP001144673">
    <property type="component" value="Chromosome 6"/>
</dbReference>
<proteinExistence type="predicted"/>
<dbReference type="EMBL" id="JAJHUN010000007">
    <property type="protein sequence ID" value="KAJ4155184.1"/>
    <property type="molecule type" value="Genomic_DNA"/>
</dbReference>
<dbReference type="GeneID" id="80887600"/>
<keyword evidence="2" id="KW-1185">Reference proteome</keyword>
<protein>
    <submittedName>
        <fullName evidence="1">Uncharacterized protein</fullName>
    </submittedName>
</protein>
<dbReference type="AlphaFoldDB" id="A0A9W8QFF8"/>
<organism evidence="1 2">
    <name type="scientific">Akanthomyces muscarius</name>
    <name type="common">Entomopathogenic fungus</name>
    <name type="synonym">Lecanicillium muscarium</name>
    <dbReference type="NCBI Taxonomy" id="2231603"/>
    <lineage>
        <taxon>Eukaryota</taxon>
        <taxon>Fungi</taxon>
        <taxon>Dikarya</taxon>
        <taxon>Ascomycota</taxon>
        <taxon>Pezizomycotina</taxon>
        <taxon>Sordariomycetes</taxon>
        <taxon>Hypocreomycetidae</taxon>
        <taxon>Hypocreales</taxon>
        <taxon>Cordycipitaceae</taxon>
        <taxon>Akanthomyces</taxon>
    </lineage>
</organism>
<accession>A0A9W8QFF8</accession>